<feature type="transmembrane region" description="Helical" evidence="10">
    <location>
        <begin position="123"/>
        <end position="143"/>
    </location>
</feature>
<accession>A0A1C3IQR2</accession>
<feature type="transmembrane region" description="Helical" evidence="10">
    <location>
        <begin position="380"/>
        <end position="403"/>
    </location>
</feature>
<feature type="transmembrane region" description="Helical" evidence="10">
    <location>
        <begin position="149"/>
        <end position="167"/>
    </location>
</feature>
<dbReference type="PANTHER" id="PTHR46997:SF2">
    <property type="entry name" value="TYROSINE-SPECIFIC TRANSPORT SYSTEM"/>
    <property type="match status" value="1"/>
</dbReference>
<evidence type="ECO:0000256" key="3">
    <source>
        <dbReference type="ARBA" id="ARBA00022448"/>
    </source>
</evidence>
<dbReference type="GO" id="GO:0015173">
    <property type="term" value="F:aromatic amino acid transmembrane transporter activity"/>
    <property type="evidence" value="ECO:0007669"/>
    <property type="project" value="UniProtKB-UniRule"/>
</dbReference>
<evidence type="ECO:0000256" key="10">
    <source>
        <dbReference type="RuleBase" id="RU367149"/>
    </source>
</evidence>
<keyword evidence="7 10" id="KW-0029">Amino-acid transport</keyword>
<feature type="transmembrane region" description="Helical" evidence="10">
    <location>
        <begin position="179"/>
        <end position="198"/>
    </location>
</feature>
<evidence type="ECO:0000256" key="8">
    <source>
        <dbReference type="ARBA" id="ARBA00022989"/>
    </source>
</evidence>
<evidence type="ECO:0000256" key="7">
    <source>
        <dbReference type="ARBA" id="ARBA00022970"/>
    </source>
</evidence>
<dbReference type="EMBL" id="FLQP01000023">
    <property type="protein sequence ID" value="SBS63762.1"/>
    <property type="molecule type" value="Genomic_DNA"/>
</dbReference>
<dbReference type="InterPro" id="IPR018227">
    <property type="entry name" value="Amino_acid_transport_2"/>
</dbReference>
<keyword evidence="4 10" id="KW-1003">Cell membrane</keyword>
<feature type="transmembrane region" description="Helical" evidence="10">
    <location>
        <begin position="39"/>
        <end position="62"/>
    </location>
</feature>
<comment type="subcellular location">
    <subcellularLocation>
        <location evidence="1 10">Cell inner membrane</location>
        <topology evidence="1 10">Multi-pass membrane protein</topology>
    </subcellularLocation>
</comment>
<dbReference type="PRINTS" id="PR00166">
    <property type="entry name" value="AROAAPRMEASE"/>
</dbReference>
<dbReference type="NCBIfam" id="TIGR00837">
    <property type="entry name" value="araaP"/>
    <property type="match status" value="1"/>
</dbReference>
<dbReference type="Pfam" id="PF03222">
    <property type="entry name" value="Trp_Tyr_perm"/>
    <property type="match status" value="1"/>
</dbReference>
<reference evidence="12" key="1">
    <citation type="submission" date="2016-06" db="EMBL/GenBank/DDBJ databases">
        <authorList>
            <person name="Rodrigo-Torres Lidia"/>
            <person name="Arahal R.David."/>
        </authorList>
    </citation>
    <scope>NUCLEOTIDE SEQUENCE [LARGE SCALE GENOMIC DNA]</scope>
    <source>
        <strain evidence="12">CECT 7223</strain>
    </source>
</reference>
<keyword evidence="5 10" id="KW-0997">Cell inner membrane</keyword>
<organism evidence="11 12">
    <name type="scientific">Vibrio atlanticus</name>
    <dbReference type="NCBI Taxonomy" id="693153"/>
    <lineage>
        <taxon>Bacteria</taxon>
        <taxon>Pseudomonadati</taxon>
        <taxon>Pseudomonadota</taxon>
        <taxon>Gammaproteobacteria</taxon>
        <taxon>Vibrionales</taxon>
        <taxon>Vibrionaceae</taxon>
        <taxon>Vibrio</taxon>
    </lineage>
</organism>
<dbReference type="GO" id="GO:0003333">
    <property type="term" value="P:amino acid transmembrane transport"/>
    <property type="evidence" value="ECO:0007669"/>
    <property type="project" value="InterPro"/>
</dbReference>
<dbReference type="RefSeq" id="WP_065678987.1">
    <property type="nucleotide sequence ID" value="NZ_AP025461.1"/>
</dbReference>
<feature type="transmembrane region" description="Helical" evidence="10">
    <location>
        <begin position="218"/>
        <end position="241"/>
    </location>
</feature>
<comment type="function">
    <text evidence="10">Involved in transporting aromatic amino acids across the cytoplasmic membrane.</text>
</comment>
<dbReference type="AlphaFoldDB" id="A0A1C3IQR2"/>
<dbReference type="InterPro" id="IPR013059">
    <property type="entry name" value="Trp_tyr_transpt"/>
</dbReference>
<evidence type="ECO:0000256" key="5">
    <source>
        <dbReference type="ARBA" id="ARBA00022519"/>
    </source>
</evidence>
<dbReference type="GO" id="GO:0005886">
    <property type="term" value="C:plasma membrane"/>
    <property type="evidence" value="ECO:0007669"/>
    <property type="project" value="UniProtKB-SubCell"/>
</dbReference>
<protein>
    <recommendedName>
        <fullName evidence="10">Aromatic amino acid permease</fullName>
    </recommendedName>
</protein>
<evidence type="ECO:0000256" key="1">
    <source>
        <dbReference type="ARBA" id="ARBA00004429"/>
    </source>
</evidence>
<evidence type="ECO:0000256" key="4">
    <source>
        <dbReference type="ARBA" id="ARBA00022475"/>
    </source>
</evidence>
<feature type="transmembrane region" description="Helical" evidence="10">
    <location>
        <begin position="311"/>
        <end position="327"/>
    </location>
</feature>
<keyword evidence="9 10" id="KW-0472">Membrane</keyword>
<evidence type="ECO:0000313" key="12">
    <source>
        <dbReference type="Proteomes" id="UP000092876"/>
    </source>
</evidence>
<dbReference type="PROSITE" id="PS00594">
    <property type="entry name" value="AROMATIC_AA_PERMEASE_1"/>
    <property type="match status" value="1"/>
</dbReference>
<feature type="transmembrane region" description="Helical" evidence="10">
    <location>
        <begin position="333"/>
        <end position="354"/>
    </location>
</feature>
<feature type="transmembrane region" description="Helical" evidence="10">
    <location>
        <begin position="270"/>
        <end position="291"/>
    </location>
</feature>
<sequence length="407" mass="43146">MNKSKVFGSTLIIAGTTIGAGMLALPLASAGIGFSTSLFLMLGLWALMAFTALLMVELHQFADSDATLHTLADKILGTKGKWIASFAVMFLFYALCAAYIAGGGAQFNQRISDISGIELNGQITTLLFTLLVAGVVTIGTHSVDKVNRVLFGLKLIAMVLVLSFLAPNITSQYLMSMPLHQGLIVAAIPVVFTSFGFHGSIPSIVRYLDGDVRSLRKVMIIGSALPLVIYVFWQSVTLGVVSQEQLLSDTSLGALLVSLSQTVHQSNLSLIVGVFADLALLTSFIGVSLGLFEFMGDSLSKKLGNAKRVKTAAITFLPPLGFALFYPQGFIMALGYAAIALSVLAILLPTVMVYKVRYTDLIVKPHATESTYQVLGGSKALFLAGSVGVFIIAIQILISVGLLPSLG</sequence>
<keyword evidence="8 10" id="KW-1133">Transmembrane helix</keyword>
<dbReference type="Gene3D" id="1.20.1740.10">
    <property type="entry name" value="Amino acid/polyamine transporter I"/>
    <property type="match status" value="1"/>
</dbReference>
<keyword evidence="3 10" id="KW-0813">Transport</keyword>
<proteinExistence type="inferred from homology"/>
<dbReference type="GeneID" id="94235593"/>
<dbReference type="PANTHER" id="PTHR46997">
    <property type="entry name" value="LOW AFFINITY TRYPTOPHAN PERMEASE-RELATED"/>
    <property type="match status" value="1"/>
</dbReference>
<dbReference type="Proteomes" id="UP000092876">
    <property type="component" value="Unassembled WGS sequence"/>
</dbReference>
<name>A0A1C3IQR2_9VIBR</name>
<evidence type="ECO:0000313" key="11">
    <source>
        <dbReference type="EMBL" id="SBS63762.1"/>
    </source>
</evidence>
<evidence type="ECO:0000256" key="9">
    <source>
        <dbReference type="ARBA" id="ARBA00023136"/>
    </source>
</evidence>
<keyword evidence="6 10" id="KW-0812">Transmembrane</keyword>
<feature type="transmembrane region" description="Helical" evidence="10">
    <location>
        <begin position="82"/>
        <end position="102"/>
    </location>
</feature>
<evidence type="ECO:0000256" key="2">
    <source>
        <dbReference type="ARBA" id="ARBA00005452"/>
    </source>
</evidence>
<evidence type="ECO:0000256" key="6">
    <source>
        <dbReference type="ARBA" id="ARBA00022692"/>
    </source>
</evidence>
<comment type="similarity">
    <text evidence="2 10">Belongs to the amino acid/polyamine transporter 2 family. Mtr/TnaB/TyrP permease subfamily.</text>
</comment>
<dbReference type="InterPro" id="IPR013061">
    <property type="entry name" value="Trp/try_permease_CS"/>
</dbReference>
<feature type="transmembrane region" description="Helical" evidence="10">
    <location>
        <begin position="6"/>
        <end position="27"/>
    </location>
</feature>
<gene>
    <name evidence="11" type="primary">tyrP_3</name>
    <name evidence="11" type="ORF">VAT7223_01822</name>
</gene>